<dbReference type="InterPro" id="IPR015943">
    <property type="entry name" value="WD40/YVTN_repeat-like_dom_sf"/>
</dbReference>
<dbReference type="FunFam" id="2.130.10.10:FF:000788">
    <property type="entry name" value="mRNA cleavage and polyadenylation factor subunit"/>
    <property type="match status" value="1"/>
</dbReference>
<dbReference type="Pfam" id="PF23726">
    <property type="entry name" value="Beta-prop_RSE1_2nd"/>
    <property type="match status" value="1"/>
</dbReference>
<feature type="domain" description="RSE1/DDB1/CPSF1 C-terminal" evidence="11">
    <location>
        <begin position="1026"/>
        <end position="1366"/>
    </location>
</feature>
<dbReference type="GO" id="GO:0003723">
    <property type="term" value="F:RNA binding"/>
    <property type="evidence" value="ECO:0007669"/>
    <property type="project" value="UniProtKB-KW"/>
</dbReference>
<evidence type="ECO:0000256" key="7">
    <source>
        <dbReference type="ARBA" id="ARBA00039187"/>
    </source>
</evidence>
<comment type="function">
    <text evidence="5">RNA-binding component of the cleavage and polyadenylation factor (CPF) complex, which plays a key role in polyadenylation-dependent pre-mRNA 3'-end formation and cooperates with cleavage factors including the CFIA complex and NAB4/CFIB. Involved in poly(A) site recognition. May be involved in coupling transcription termination and mRNA 3'-end formation.</text>
</comment>
<dbReference type="InterPro" id="IPR058543">
    <property type="entry name" value="Beta-prop_RSE1/DDB1/CPSF1_2nd"/>
</dbReference>
<dbReference type="Gene3D" id="2.130.10.10">
    <property type="entry name" value="YVTN repeat-like/Quinoprotein amine dehydrogenase"/>
    <property type="match status" value="3"/>
</dbReference>
<dbReference type="Pfam" id="PF10433">
    <property type="entry name" value="Beta-prop_RSE1_1st"/>
    <property type="match status" value="1"/>
</dbReference>
<evidence type="ECO:0000259" key="12">
    <source>
        <dbReference type="Pfam" id="PF10433"/>
    </source>
</evidence>
<feature type="region of interest" description="Disordered" evidence="10">
    <location>
        <begin position="184"/>
        <end position="208"/>
    </location>
</feature>
<dbReference type="EMBL" id="JAPQKN010000003">
    <property type="protein sequence ID" value="KAJ5166528.1"/>
    <property type="molecule type" value="Genomic_DNA"/>
</dbReference>
<keyword evidence="4" id="KW-0539">Nucleus</keyword>
<evidence type="ECO:0000313" key="15">
    <source>
        <dbReference type="Proteomes" id="UP001149163"/>
    </source>
</evidence>
<evidence type="ECO:0000256" key="6">
    <source>
        <dbReference type="ARBA" id="ARBA00038304"/>
    </source>
</evidence>
<feature type="domain" description="RSE1/DDB1/CPSF1 first beta-propeller" evidence="12">
    <location>
        <begin position="13"/>
        <end position="437"/>
    </location>
</feature>
<evidence type="ECO:0000256" key="2">
    <source>
        <dbReference type="ARBA" id="ARBA00022664"/>
    </source>
</evidence>
<name>A0A9W9I4H3_9EURO</name>
<evidence type="ECO:0000256" key="5">
    <source>
        <dbReference type="ARBA" id="ARBA00037232"/>
    </source>
</evidence>
<dbReference type="GO" id="GO:0005634">
    <property type="term" value="C:nucleus"/>
    <property type="evidence" value="ECO:0007669"/>
    <property type="project" value="UniProtKB-SubCell"/>
</dbReference>
<evidence type="ECO:0000256" key="10">
    <source>
        <dbReference type="SAM" id="MobiDB-lite"/>
    </source>
</evidence>
<comment type="caution">
    <text evidence="14">The sequence shown here is derived from an EMBL/GenBank/DDBJ whole genome shotgun (WGS) entry which is preliminary data.</text>
</comment>
<dbReference type="Pfam" id="PF03178">
    <property type="entry name" value="CPSF_A"/>
    <property type="match status" value="1"/>
</dbReference>
<dbReference type="FunFam" id="2.130.10.10:FF:000625">
    <property type="entry name" value="mRNA cleavage and polyadenylation factor subunit"/>
    <property type="match status" value="1"/>
</dbReference>
<keyword evidence="3" id="KW-0694">RNA-binding</keyword>
<dbReference type="GO" id="GO:0006397">
    <property type="term" value="P:mRNA processing"/>
    <property type="evidence" value="ECO:0007669"/>
    <property type="project" value="UniProtKB-KW"/>
</dbReference>
<keyword evidence="15" id="KW-1185">Reference proteome</keyword>
<gene>
    <name evidence="14" type="ORF">N7482_005309</name>
</gene>
<comment type="similarity">
    <text evidence="6">Belongs to the CFT1 family.</text>
</comment>
<keyword evidence="2" id="KW-0507">mRNA processing</keyword>
<dbReference type="Gene3D" id="1.10.150.910">
    <property type="match status" value="1"/>
</dbReference>
<reference evidence="14" key="1">
    <citation type="submission" date="2022-11" db="EMBL/GenBank/DDBJ databases">
        <authorList>
            <person name="Petersen C."/>
        </authorList>
    </citation>
    <scope>NUCLEOTIDE SEQUENCE</scope>
    <source>
        <strain evidence="14">IBT 26290</strain>
    </source>
</reference>
<evidence type="ECO:0000256" key="9">
    <source>
        <dbReference type="ARBA" id="ARBA00041264"/>
    </source>
</evidence>
<reference evidence="14" key="2">
    <citation type="journal article" date="2023" name="IMA Fungus">
        <title>Comparative genomic study of the Penicillium genus elucidates a diverse pangenome and 15 lateral gene transfer events.</title>
        <authorList>
            <person name="Petersen C."/>
            <person name="Sorensen T."/>
            <person name="Nielsen M.R."/>
            <person name="Sondergaard T.E."/>
            <person name="Sorensen J.L."/>
            <person name="Fitzpatrick D.A."/>
            <person name="Frisvad J.C."/>
            <person name="Nielsen K.L."/>
        </authorList>
    </citation>
    <scope>NUCLEOTIDE SEQUENCE</scope>
    <source>
        <strain evidence="14">IBT 26290</strain>
    </source>
</reference>
<accession>A0A9W9I4H3</accession>
<protein>
    <recommendedName>
        <fullName evidence="8">Protein CFT1</fullName>
    </recommendedName>
    <alternativeName>
        <fullName evidence="9">Cleavage factor two protein 1</fullName>
    </alternativeName>
    <alternativeName>
        <fullName evidence="7">Protein cft1</fullName>
    </alternativeName>
</protein>
<evidence type="ECO:0000259" key="11">
    <source>
        <dbReference type="Pfam" id="PF03178"/>
    </source>
</evidence>
<dbReference type="InterPro" id="IPR004871">
    <property type="entry name" value="RSE1/DDB1/CPSF1_C"/>
</dbReference>
<comment type="subcellular location">
    <subcellularLocation>
        <location evidence="1">Nucleus</location>
    </subcellularLocation>
</comment>
<evidence type="ECO:0000259" key="13">
    <source>
        <dbReference type="Pfam" id="PF23726"/>
    </source>
</evidence>
<dbReference type="InterPro" id="IPR050358">
    <property type="entry name" value="RSE1/DDB1/CFT1"/>
</dbReference>
<evidence type="ECO:0000256" key="1">
    <source>
        <dbReference type="ARBA" id="ARBA00004123"/>
    </source>
</evidence>
<dbReference type="Proteomes" id="UP001149163">
    <property type="component" value="Unassembled WGS sequence"/>
</dbReference>
<proteinExistence type="inferred from homology"/>
<evidence type="ECO:0000256" key="3">
    <source>
        <dbReference type="ARBA" id="ARBA00022884"/>
    </source>
</evidence>
<organism evidence="14 15">
    <name type="scientific">Penicillium canariense</name>
    <dbReference type="NCBI Taxonomy" id="189055"/>
    <lineage>
        <taxon>Eukaryota</taxon>
        <taxon>Fungi</taxon>
        <taxon>Dikarya</taxon>
        <taxon>Ascomycota</taxon>
        <taxon>Pezizomycotina</taxon>
        <taxon>Eurotiomycetes</taxon>
        <taxon>Eurotiomycetidae</taxon>
        <taxon>Eurotiales</taxon>
        <taxon>Aspergillaceae</taxon>
        <taxon>Penicillium</taxon>
    </lineage>
</organism>
<dbReference type="GeneID" id="81426610"/>
<feature type="domain" description="RSE1/DDB1/CPSF1 second beta-propeller" evidence="13">
    <location>
        <begin position="566"/>
        <end position="958"/>
    </location>
</feature>
<sequence>MQCYTELLPPSGVTHALAVPFLSATANNLIVVRSSLLQIFSLLKPAAQRLAENAETHTTAPTHPPETKLILEKEYPLPGTVTDLSRVKTLNSKSGGEAILVAVRNAKLSLIEWDPERHGISTISIHYYERDDLTRSPWVPDLSRCGSALSVDPSSRCAVFNFGVRNLAILPFHQAGDDLVMDDYDSELDGARPTQDAEAGTDAGKRKDGAVHHTPYAASFVLPLTALDPSLLHPVSLAFLYEYREPTFGILYSQVATSTALLHERKDVMFYTVFTLDLEQRASTTLLSVSRLPSDLFKVVALPPPVGGALLIGANEIVHVDQAGKTNAVGVNEFSRQISSFSMSDQSNLGFRLEGCVVERLGGASGDLLLALASGNMALIRFKLDGRSVSGLTVHSLPAQAGGNLLKSAASCSTCFGDGNIFIGSEEADSVLLGWSHSAAVSAKKARLESKHAAGEIEDSSDEDQMEDDAYEDDLYSTAPEPTQTNSRTACGGATAEFYHFRLNDQLSSIGPLRDIALGRPSQVLSGQSQSTDEDVSAELELVASHGSGRAGGLVVIKREIDPLTVLSMTVNDADGVWSATVTQGKKGDPTNASDSAENLSRQYVIISRPSETDKEVSEVLAVEGQELKPFKASEFNPNGDHTVDIGPLADTTRLVQVLRNEVRSYDMDLGLAQIYPVWDEDTDEERFAVSASFADPYLAILRDDSSLLLLQADDGGDLDEVSLSEAVSNLKWRSACLYRDINQVFSCPGSTPAGTADGNMLLFLLSPECKLSIFNLPDMKLLSTIDGVDCLQPVLSPEPPRRANTREPLKETLVADLGDRWATSPYLIVRTENDELIVYKPIVTLTEAEDGSSSYIRFYRESNYNLSNVASGTINELDMQQRARPLRVLPDVSGFSTVFMPGSTAGFILKTATSSPHLVRLRGEFTRWLSCFDSAAFGCEKGFVYVDSESNIRACQLPPATQFDHPWTLRKVPLDEQVDFLTYSTSSETYVVGTSSTVEFKLPDNDELHPEWRNEAITFCPEVPQSSIKVISPKTWTVIDAYPLEVAEHVTAVQNVNMEVSENTHERKDLIVVGTAITKGEDIPARGCIYVFDVIKVVPDPEKPETGRKLKLIGKETVKGAVTALSGIGGQGFVIVAQGQKCMVRGLKEDGSLLPVAFMDMQCYVSVAKELKGTGMCLLGDAVKGLWFAGYSEEPYKIALFGKDPEYLEVVAADFLPDGSKLFILVADSDCNLHVLQYDPEDPKSSNGDRLLHRSKFYTGNFATKMMLLPRTAVPSELVEATDDVMDVDNTLSTQQVLIGSQNGSLALVTGVAEESYRRLSALQSQLTNTIEHPGGLNPRAFRAVESDGTGGRGMVDGNLLLQWLNLGKQRQAEIAGRVGATEWEIRADLETIGGDGLGYL</sequence>
<evidence type="ECO:0000256" key="4">
    <source>
        <dbReference type="ARBA" id="ARBA00023242"/>
    </source>
</evidence>
<dbReference type="InterPro" id="IPR018846">
    <property type="entry name" value="Beta-prop_RSE1/DDB1/CPSF1_1st"/>
</dbReference>
<dbReference type="PANTHER" id="PTHR10644">
    <property type="entry name" value="DNA REPAIR/RNA PROCESSING CPSF FAMILY"/>
    <property type="match status" value="1"/>
</dbReference>
<evidence type="ECO:0000313" key="14">
    <source>
        <dbReference type="EMBL" id="KAJ5166528.1"/>
    </source>
</evidence>
<dbReference type="RefSeq" id="XP_056542989.1">
    <property type="nucleotide sequence ID" value="XM_056687434.1"/>
</dbReference>
<dbReference type="OrthoDB" id="6109at2759"/>
<evidence type="ECO:0000256" key="8">
    <source>
        <dbReference type="ARBA" id="ARBA00039443"/>
    </source>
</evidence>